<organism evidence="2 3">
    <name type="scientific">Phytophthora fragariaefolia</name>
    <dbReference type="NCBI Taxonomy" id="1490495"/>
    <lineage>
        <taxon>Eukaryota</taxon>
        <taxon>Sar</taxon>
        <taxon>Stramenopiles</taxon>
        <taxon>Oomycota</taxon>
        <taxon>Peronosporomycetes</taxon>
        <taxon>Peronosporales</taxon>
        <taxon>Peronosporaceae</taxon>
        <taxon>Phytophthora</taxon>
    </lineage>
</organism>
<evidence type="ECO:0000313" key="2">
    <source>
        <dbReference type="EMBL" id="GMF43099.1"/>
    </source>
</evidence>
<feature type="region of interest" description="Disordered" evidence="1">
    <location>
        <begin position="1"/>
        <end position="34"/>
    </location>
</feature>
<accession>A0A9W6XQL6</accession>
<protein>
    <submittedName>
        <fullName evidence="2">Unnamed protein product</fullName>
    </submittedName>
</protein>
<reference evidence="2" key="1">
    <citation type="submission" date="2023-04" db="EMBL/GenBank/DDBJ databases">
        <title>Phytophthora fragariaefolia NBRC 109709.</title>
        <authorList>
            <person name="Ichikawa N."/>
            <person name="Sato H."/>
            <person name="Tonouchi N."/>
        </authorList>
    </citation>
    <scope>NUCLEOTIDE SEQUENCE</scope>
    <source>
        <strain evidence="2">NBRC 109709</strain>
    </source>
</reference>
<keyword evidence="3" id="KW-1185">Reference proteome</keyword>
<dbReference type="AlphaFoldDB" id="A0A9W6XQL6"/>
<evidence type="ECO:0000256" key="1">
    <source>
        <dbReference type="SAM" id="MobiDB-lite"/>
    </source>
</evidence>
<dbReference type="OrthoDB" id="165998at2759"/>
<gene>
    <name evidence="2" type="ORF">Pfra01_001441900</name>
</gene>
<comment type="caution">
    <text evidence="2">The sequence shown here is derived from an EMBL/GenBank/DDBJ whole genome shotgun (WGS) entry which is preliminary data.</text>
</comment>
<feature type="compositionally biased region" description="Basic and acidic residues" evidence="1">
    <location>
        <begin position="1"/>
        <end position="18"/>
    </location>
</feature>
<evidence type="ECO:0000313" key="3">
    <source>
        <dbReference type="Proteomes" id="UP001165121"/>
    </source>
</evidence>
<sequence length="182" mass="20691">MEGKHDDKMHQEEQEAVGKRVQAARRSRPSYVTTMTSTSAKKAYGILGSDSYVHWELAMRMTLARKGHLVHVQVVKGPAEVTEAWLLNDMKTLGLIAQGVAVEHQTKIQSATSSIMAWNITLRDFYNRTTMHNRVTMTHRLHKFKMEDGVTMAKHLDNFDELIVNLQTLGELLDEARQLVTC</sequence>
<proteinExistence type="predicted"/>
<name>A0A9W6XQL6_9STRA</name>
<dbReference type="EMBL" id="BSXT01001511">
    <property type="protein sequence ID" value="GMF43099.1"/>
    <property type="molecule type" value="Genomic_DNA"/>
</dbReference>
<dbReference type="Pfam" id="PF14223">
    <property type="entry name" value="Retrotran_gag_2"/>
    <property type="match status" value="1"/>
</dbReference>
<dbReference type="Proteomes" id="UP001165121">
    <property type="component" value="Unassembled WGS sequence"/>
</dbReference>